<keyword evidence="1" id="KW-0378">Hydrolase</keyword>
<proteinExistence type="predicted"/>
<dbReference type="Proteomes" id="UP000401081">
    <property type="component" value="Unassembled WGS sequence"/>
</dbReference>
<evidence type="ECO:0000313" key="1">
    <source>
        <dbReference type="EMBL" id="VFS55018.1"/>
    </source>
</evidence>
<dbReference type="EMBL" id="CAADJD010000001">
    <property type="protein sequence ID" value="VFS55018.1"/>
    <property type="molecule type" value="Genomic_DNA"/>
</dbReference>
<gene>
    <name evidence="1" type="primary">pgpB_2</name>
    <name evidence="1" type="ORF">NCTC12993_00138</name>
</gene>
<accession>A0A485A5I3</accession>
<dbReference type="GO" id="GO:0008962">
    <property type="term" value="F:phosphatidylglycerophosphatase activity"/>
    <property type="evidence" value="ECO:0007669"/>
    <property type="project" value="UniProtKB-EC"/>
</dbReference>
<dbReference type="AlphaFoldDB" id="A0A485A5I3"/>
<evidence type="ECO:0000313" key="2">
    <source>
        <dbReference type="Proteomes" id="UP000401081"/>
    </source>
</evidence>
<keyword evidence="2" id="KW-1185">Reference proteome</keyword>
<dbReference type="Gene3D" id="1.20.144.10">
    <property type="entry name" value="Phosphatidic acid phosphatase type 2/haloperoxidase"/>
    <property type="match status" value="1"/>
</dbReference>
<protein>
    <submittedName>
        <fullName evidence="1">Phosphatidylglycerophosphatase B</fullName>
        <ecNumber evidence="1">3.1.3.27</ecNumber>
    </submittedName>
</protein>
<reference evidence="1 2" key="1">
    <citation type="submission" date="2019-03" db="EMBL/GenBank/DDBJ databases">
        <authorList>
            <consortium name="Pathogen Informatics"/>
        </authorList>
    </citation>
    <scope>NUCLEOTIDE SEQUENCE [LARGE SCALE GENOMIC DNA]</scope>
    <source>
        <strain evidence="1 2">NCTC12993</strain>
    </source>
</reference>
<organism evidence="1 2">
    <name type="scientific">Kluyvera cryocrescens</name>
    <name type="common">Kluyvera citrophila</name>
    <dbReference type="NCBI Taxonomy" id="580"/>
    <lineage>
        <taxon>Bacteria</taxon>
        <taxon>Pseudomonadati</taxon>
        <taxon>Pseudomonadota</taxon>
        <taxon>Gammaproteobacteria</taxon>
        <taxon>Enterobacterales</taxon>
        <taxon>Enterobacteriaceae</taxon>
        <taxon>Kluyvera</taxon>
    </lineage>
</organism>
<name>A0A485A5I3_KLUCR</name>
<sequence length="84" mass="8995">MGASRTVCHHGNGDPTPGVSFTHLLLCAVVLWQLRPNLRASVILVAILSAAVVLGQGAKSLVKERVQEPQGRLSFGLKKHSKSR</sequence>
<dbReference type="EC" id="3.1.3.27" evidence="1"/>